<keyword evidence="2" id="KW-1185">Reference proteome</keyword>
<name>A0AAN9NBT2_PHACN</name>
<accession>A0AAN9NBT2</accession>
<evidence type="ECO:0000313" key="1">
    <source>
        <dbReference type="EMBL" id="KAK7370066.1"/>
    </source>
</evidence>
<sequence length="66" mass="7471">MKNGSKPKKGSEKGWNGTEQVSMFYGSVGFAVIESDVVLLRPNEERRYGVLTGRRVYGVENGRRRH</sequence>
<protein>
    <submittedName>
        <fullName evidence="1">Uncharacterized protein</fullName>
    </submittedName>
</protein>
<evidence type="ECO:0000313" key="2">
    <source>
        <dbReference type="Proteomes" id="UP001374584"/>
    </source>
</evidence>
<dbReference type="EMBL" id="JAYMYR010000004">
    <property type="protein sequence ID" value="KAK7370066.1"/>
    <property type="molecule type" value="Genomic_DNA"/>
</dbReference>
<proteinExistence type="predicted"/>
<comment type="caution">
    <text evidence="1">The sequence shown here is derived from an EMBL/GenBank/DDBJ whole genome shotgun (WGS) entry which is preliminary data.</text>
</comment>
<organism evidence="1 2">
    <name type="scientific">Phaseolus coccineus</name>
    <name type="common">Scarlet runner bean</name>
    <name type="synonym">Phaseolus multiflorus</name>
    <dbReference type="NCBI Taxonomy" id="3886"/>
    <lineage>
        <taxon>Eukaryota</taxon>
        <taxon>Viridiplantae</taxon>
        <taxon>Streptophyta</taxon>
        <taxon>Embryophyta</taxon>
        <taxon>Tracheophyta</taxon>
        <taxon>Spermatophyta</taxon>
        <taxon>Magnoliopsida</taxon>
        <taxon>eudicotyledons</taxon>
        <taxon>Gunneridae</taxon>
        <taxon>Pentapetalae</taxon>
        <taxon>rosids</taxon>
        <taxon>fabids</taxon>
        <taxon>Fabales</taxon>
        <taxon>Fabaceae</taxon>
        <taxon>Papilionoideae</taxon>
        <taxon>50 kb inversion clade</taxon>
        <taxon>NPAAA clade</taxon>
        <taxon>indigoferoid/millettioid clade</taxon>
        <taxon>Phaseoleae</taxon>
        <taxon>Phaseolus</taxon>
    </lineage>
</organism>
<dbReference type="AlphaFoldDB" id="A0AAN9NBT2"/>
<gene>
    <name evidence="1" type="ORF">VNO80_12120</name>
</gene>
<reference evidence="1 2" key="1">
    <citation type="submission" date="2024-01" db="EMBL/GenBank/DDBJ databases">
        <title>The genomes of 5 underutilized Papilionoideae crops provide insights into root nodulation and disease resistanc.</title>
        <authorList>
            <person name="Jiang F."/>
        </authorList>
    </citation>
    <scope>NUCLEOTIDE SEQUENCE [LARGE SCALE GENOMIC DNA]</scope>
    <source>
        <strain evidence="1">JINMINGXINNONG_FW02</strain>
        <tissue evidence="1">Leaves</tissue>
    </source>
</reference>
<dbReference type="Proteomes" id="UP001374584">
    <property type="component" value="Unassembled WGS sequence"/>
</dbReference>